<name>A0A218VRP5_PUNGR</name>
<dbReference type="Proteomes" id="UP000197138">
    <property type="component" value="Unassembled WGS sequence"/>
</dbReference>
<dbReference type="InterPro" id="IPR008480">
    <property type="entry name" value="DUF761_pln"/>
</dbReference>
<evidence type="ECO:0000313" key="2">
    <source>
        <dbReference type="Proteomes" id="UP000197138"/>
    </source>
</evidence>
<comment type="caution">
    <text evidence="1">The sequence shown here is derived from an EMBL/GenBank/DDBJ whole genome shotgun (WGS) entry which is preliminary data.</text>
</comment>
<gene>
    <name evidence="1" type="ORF">CDL15_Pgr020162</name>
</gene>
<dbReference type="EMBL" id="MTKT01006319">
    <property type="protein sequence ID" value="OWM62868.1"/>
    <property type="molecule type" value="Genomic_DNA"/>
</dbReference>
<evidence type="ECO:0000313" key="1">
    <source>
        <dbReference type="EMBL" id="OWM62868.1"/>
    </source>
</evidence>
<dbReference type="PANTHER" id="PTHR33511">
    <property type="entry name" value="OS06G0632400 PROTEIN"/>
    <property type="match status" value="1"/>
</dbReference>
<reference evidence="2" key="1">
    <citation type="journal article" date="2017" name="Plant J.">
        <title>The pomegranate (Punica granatum L.) genome and the genomics of punicalagin biosynthesis.</title>
        <authorList>
            <person name="Qin G."/>
            <person name="Xu C."/>
            <person name="Ming R."/>
            <person name="Tang H."/>
            <person name="Guyot R."/>
            <person name="Kramer E.M."/>
            <person name="Hu Y."/>
            <person name="Yi X."/>
            <person name="Qi Y."/>
            <person name="Xu X."/>
            <person name="Gao Z."/>
            <person name="Pan H."/>
            <person name="Jian J."/>
            <person name="Tian Y."/>
            <person name="Yue Z."/>
            <person name="Xu Y."/>
        </authorList>
    </citation>
    <scope>NUCLEOTIDE SEQUENCE [LARGE SCALE GENOMIC DNA]</scope>
    <source>
        <strain evidence="2">cv. Dabenzi</strain>
    </source>
</reference>
<sequence length="76" mass="8805">MSGSFSLFGFLKHRRNDQGWEDVMSPRKVWPSNYNRGNYVAEPGIDRRASAFIARFHESRVLESKSHAINAQHRVT</sequence>
<dbReference type="Pfam" id="PF05553">
    <property type="entry name" value="DUF761"/>
    <property type="match status" value="1"/>
</dbReference>
<dbReference type="AlphaFoldDB" id="A0A218VRP5"/>
<protein>
    <submittedName>
        <fullName evidence="1">Uncharacterized protein</fullName>
    </submittedName>
</protein>
<accession>A0A218VRP5</accession>
<proteinExistence type="predicted"/>
<organism evidence="1 2">
    <name type="scientific">Punica granatum</name>
    <name type="common">Pomegranate</name>
    <dbReference type="NCBI Taxonomy" id="22663"/>
    <lineage>
        <taxon>Eukaryota</taxon>
        <taxon>Viridiplantae</taxon>
        <taxon>Streptophyta</taxon>
        <taxon>Embryophyta</taxon>
        <taxon>Tracheophyta</taxon>
        <taxon>Spermatophyta</taxon>
        <taxon>Magnoliopsida</taxon>
        <taxon>eudicotyledons</taxon>
        <taxon>Gunneridae</taxon>
        <taxon>Pentapetalae</taxon>
        <taxon>rosids</taxon>
        <taxon>malvids</taxon>
        <taxon>Myrtales</taxon>
        <taxon>Lythraceae</taxon>
        <taxon>Punica</taxon>
    </lineage>
</organism>